<comment type="similarity">
    <text evidence="1">Belongs to the four-carbon acid sugar kinase family.</text>
</comment>
<feature type="domain" description="Four-carbon acid sugar kinase N-terminal" evidence="13">
    <location>
        <begin position="18"/>
        <end position="242"/>
    </location>
</feature>
<dbReference type="InterPro" id="IPR010737">
    <property type="entry name" value="4-carb_acid_sugar_kinase_N"/>
</dbReference>
<dbReference type="InterPro" id="IPR050007">
    <property type="entry name" value="OtnK"/>
</dbReference>
<evidence type="ECO:0000313" key="15">
    <source>
        <dbReference type="EMBL" id="CNE22171.1"/>
    </source>
</evidence>
<evidence type="ECO:0000259" key="13">
    <source>
        <dbReference type="Pfam" id="PF07005"/>
    </source>
</evidence>
<protein>
    <recommendedName>
        <fullName evidence="11">3-oxo-tetronate kinase</fullName>
        <ecNumber evidence="10">2.7.1.217</ecNumber>
    </recommendedName>
    <alternativeName>
        <fullName evidence="12">3-dehydrotetronate 4-kinase</fullName>
    </alternativeName>
</protein>
<evidence type="ECO:0000256" key="7">
    <source>
        <dbReference type="ARBA" id="ARBA00035898"/>
    </source>
</evidence>
<keyword evidence="16" id="KW-1185">Reference proteome</keyword>
<comment type="function">
    <text evidence="9">Catalyzes the ATP-dependent phosphorylation of 3-oxo-tetronate to 3-oxo-tetronate 4-phosphate.</text>
</comment>
<evidence type="ECO:0000256" key="11">
    <source>
        <dbReference type="ARBA" id="ARBA00039461"/>
    </source>
</evidence>
<dbReference type="EMBL" id="CPXJ01000044">
    <property type="protein sequence ID" value="CNE22171.1"/>
    <property type="molecule type" value="Genomic_DNA"/>
</dbReference>
<evidence type="ECO:0000256" key="12">
    <source>
        <dbReference type="ARBA" id="ARBA00041377"/>
    </source>
</evidence>
<evidence type="ECO:0000259" key="14">
    <source>
        <dbReference type="Pfam" id="PF17042"/>
    </source>
</evidence>
<reference evidence="15 16" key="1">
    <citation type="submission" date="2015-03" db="EMBL/GenBank/DDBJ databases">
        <authorList>
            <consortium name="Pathogen Informatics"/>
            <person name="Murphy D."/>
        </authorList>
    </citation>
    <scope>NUCLEOTIDE SEQUENCE [LARGE SCALE GENOMIC DNA]</scope>
    <source>
        <strain evidence="15 16">IP05342</strain>
    </source>
</reference>
<evidence type="ECO:0000256" key="3">
    <source>
        <dbReference type="ARBA" id="ARBA00022741"/>
    </source>
</evidence>
<dbReference type="InterPro" id="IPR042213">
    <property type="entry name" value="NBD_C_sf"/>
</dbReference>
<dbReference type="EC" id="2.7.1.217" evidence="10"/>
<accession>A0ABM9S5R3</accession>
<keyword evidence="5" id="KW-0067">ATP-binding</keyword>
<keyword evidence="2" id="KW-0808">Transferase</keyword>
<evidence type="ECO:0000256" key="5">
    <source>
        <dbReference type="ARBA" id="ARBA00022840"/>
    </source>
</evidence>
<feature type="domain" description="Four-carbon acid sugar kinase nucleotide binding" evidence="14">
    <location>
        <begin position="269"/>
        <end position="426"/>
    </location>
</feature>
<dbReference type="InterPro" id="IPR037051">
    <property type="entry name" value="4-carb_acid_sugar_kinase_N_sf"/>
</dbReference>
<dbReference type="NCBIfam" id="NF043035">
    <property type="entry name" value="OxoTetrKin"/>
    <property type="match status" value="1"/>
</dbReference>
<keyword evidence="3" id="KW-0547">Nucleotide-binding</keyword>
<dbReference type="Pfam" id="PF17042">
    <property type="entry name" value="NBD_C"/>
    <property type="match status" value="1"/>
</dbReference>
<evidence type="ECO:0000313" key="16">
    <source>
        <dbReference type="Proteomes" id="UP000041601"/>
    </source>
</evidence>
<keyword evidence="6" id="KW-0119">Carbohydrate metabolism</keyword>
<comment type="caution">
    <text evidence="15">The sequence shown here is derived from an EMBL/GenBank/DDBJ whole genome shotgun (WGS) entry which is preliminary data.</text>
</comment>
<dbReference type="SUPFAM" id="SSF142764">
    <property type="entry name" value="YgbK-like"/>
    <property type="match status" value="1"/>
</dbReference>
<evidence type="ECO:0000256" key="2">
    <source>
        <dbReference type="ARBA" id="ARBA00022679"/>
    </source>
</evidence>
<dbReference type="InterPro" id="IPR031475">
    <property type="entry name" value="NBD_C"/>
</dbReference>
<proteinExistence type="inferred from homology"/>
<dbReference type="Proteomes" id="UP000041601">
    <property type="component" value="Unassembled WGS sequence"/>
</dbReference>
<name>A0ABM9S5R3_YEREN</name>
<dbReference type="Gene3D" id="3.40.50.10840">
    <property type="entry name" value="Putative sugar-binding, N-terminal domain"/>
    <property type="match status" value="1"/>
</dbReference>
<organism evidence="15 16">
    <name type="scientific">Yersinia enterocolitica</name>
    <dbReference type="NCBI Taxonomy" id="630"/>
    <lineage>
        <taxon>Bacteria</taxon>
        <taxon>Pseudomonadati</taxon>
        <taxon>Pseudomonadota</taxon>
        <taxon>Gammaproteobacteria</taxon>
        <taxon>Enterobacterales</taxon>
        <taxon>Yersiniaceae</taxon>
        <taxon>Yersinia</taxon>
    </lineage>
</organism>
<evidence type="ECO:0000256" key="10">
    <source>
        <dbReference type="ARBA" id="ARBA00039095"/>
    </source>
</evidence>
<evidence type="ECO:0000256" key="9">
    <source>
        <dbReference type="ARBA" id="ARBA00037335"/>
    </source>
</evidence>
<evidence type="ECO:0000256" key="4">
    <source>
        <dbReference type="ARBA" id="ARBA00022777"/>
    </source>
</evidence>
<evidence type="ECO:0000256" key="6">
    <source>
        <dbReference type="ARBA" id="ARBA00023277"/>
    </source>
</evidence>
<evidence type="ECO:0000256" key="8">
    <source>
        <dbReference type="ARBA" id="ARBA00036346"/>
    </source>
</evidence>
<gene>
    <name evidence="15" type="ORF">ERS137959_03278</name>
</gene>
<dbReference type="Gene3D" id="3.40.980.20">
    <property type="entry name" value="Four-carbon acid sugar kinase, nucleotide binding domain"/>
    <property type="match status" value="1"/>
</dbReference>
<comment type="catalytic activity">
    <reaction evidence="7">
        <text>3-dehydro-L-erythronate + ATP = 3-dehydro-4-O-phospho-L-erythronate + ADP + H(+)</text>
        <dbReference type="Rhea" id="RHEA:52552"/>
        <dbReference type="ChEBI" id="CHEBI:15378"/>
        <dbReference type="ChEBI" id="CHEBI:30616"/>
        <dbReference type="ChEBI" id="CHEBI:136592"/>
        <dbReference type="ChEBI" id="CHEBI:136670"/>
        <dbReference type="ChEBI" id="CHEBI:456216"/>
        <dbReference type="EC" id="2.7.1.217"/>
    </reaction>
</comment>
<sequence>MCYGIWLDKRTGEYLIRLGVIADDFTGATDIASFLVENGMSTVQVTGIPQTDYQVRADAIVISLKSRSGSAEKAVADSLAALAWLQHQGCTQFYFKYCSTFDSSAQGNIGPVTDALMDALAQQQTVICPALPINGRTVYQGYLFVMGQLLSESGMRHHPVTPMTDSNLLRLMDAQSRGRSGLINSSVMDQGVDTVKSHLRSLKDEGIRYVVLDTLNDDHLLTQAEAVCDMVLVTGGSGLAIGLAQQWMKGVQHHLPATLTGAPQGKLCVVLSGSCSAMTHRQVARYVQQAPAQSIDITRCLNEPESYAKELSTWVMENISGPLAPLLYATSKPDVIQSIQRQWGAVASSEAVEHLFGTLARSLQLQGVQRFIVAGGETSGIVAQSLGIQAFHIGPAISPGVPWVKSTDHPISLALKSGNFGDENFFARAQTEFAV</sequence>
<keyword evidence="4" id="KW-0418">Kinase</keyword>
<comment type="catalytic activity">
    <reaction evidence="8">
        <text>3-dehydro-D-erythronate + ATP = 3-dehydro-4-O-phospho-D-erythronate + ADP + H(+)</text>
        <dbReference type="Rhea" id="RHEA:52556"/>
        <dbReference type="ChEBI" id="CHEBI:15378"/>
        <dbReference type="ChEBI" id="CHEBI:30616"/>
        <dbReference type="ChEBI" id="CHEBI:57958"/>
        <dbReference type="ChEBI" id="CHEBI:136593"/>
        <dbReference type="ChEBI" id="CHEBI:456216"/>
        <dbReference type="EC" id="2.7.1.217"/>
    </reaction>
</comment>
<evidence type="ECO:0000256" key="1">
    <source>
        <dbReference type="ARBA" id="ARBA00005715"/>
    </source>
</evidence>
<dbReference type="Pfam" id="PF07005">
    <property type="entry name" value="SBD_N"/>
    <property type="match status" value="1"/>
</dbReference>